<evidence type="ECO:0000256" key="2">
    <source>
        <dbReference type="ARBA" id="ARBA00022472"/>
    </source>
</evidence>
<dbReference type="EMBL" id="FNXT01000767">
    <property type="protein sequence ID" value="SZX67058.1"/>
    <property type="molecule type" value="Genomic_DNA"/>
</dbReference>
<dbReference type="Gene3D" id="1.25.70.10">
    <property type="entry name" value="Transcription termination factor 3, mitochondrial"/>
    <property type="match status" value="1"/>
</dbReference>
<comment type="similarity">
    <text evidence="1">Belongs to the mTERF family.</text>
</comment>
<evidence type="ECO:0000313" key="5">
    <source>
        <dbReference type="EMBL" id="SZX67058.1"/>
    </source>
</evidence>
<evidence type="ECO:0000313" key="6">
    <source>
        <dbReference type="Proteomes" id="UP000256970"/>
    </source>
</evidence>
<keyword evidence="3" id="KW-0809">Transit peptide</keyword>
<dbReference type="InterPro" id="IPR038538">
    <property type="entry name" value="MTERF_sf"/>
</dbReference>
<accession>A0A383VNG1</accession>
<dbReference type="GO" id="GO:0003676">
    <property type="term" value="F:nucleic acid binding"/>
    <property type="evidence" value="ECO:0007669"/>
    <property type="project" value="InterPro"/>
</dbReference>
<organism evidence="5 6">
    <name type="scientific">Tetradesmus obliquus</name>
    <name type="common">Green alga</name>
    <name type="synonym">Acutodesmus obliquus</name>
    <dbReference type="NCBI Taxonomy" id="3088"/>
    <lineage>
        <taxon>Eukaryota</taxon>
        <taxon>Viridiplantae</taxon>
        <taxon>Chlorophyta</taxon>
        <taxon>core chlorophytes</taxon>
        <taxon>Chlorophyceae</taxon>
        <taxon>CS clade</taxon>
        <taxon>Sphaeropleales</taxon>
        <taxon>Scenedesmaceae</taxon>
        <taxon>Tetradesmus</taxon>
    </lineage>
</organism>
<dbReference type="GO" id="GO:0006353">
    <property type="term" value="P:DNA-templated transcription termination"/>
    <property type="evidence" value="ECO:0007669"/>
    <property type="project" value="UniProtKB-KW"/>
</dbReference>
<dbReference type="InterPro" id="IPR003690">
    <property type="entry name" value="MTERF"/>
</dbReference>
<keyword evidence="2" id="KW-0804">Transcription</keyword>
<evidence type="ECO:0000256" key="3">
    <source>
        <dbReference type="ARBA" id="ARBA00022946"/>
    </source>
</evidence>
<evidence type="ECO:0000256" key="4">
    <source>
        <dbReference type="SAM" id="MobiDB-lite"/>
    </source>
</evidence>
<feature type="region of interest" description="Disordered" evidence="4">
    <location>
        <begin position="51"/>
        <end position="73"/>
    </location>
</feature>
<keyword evidence="6" id="KW-1185">Reference proteome</keyword>
<evidence type="ECO:0000256" key="1">
    <source>
        <dbReference type="ARBA" id="ARBA00007692"/>
    </source>
</evidence>
<dbReference type="AlphaFoldDB" id="A0A383VNG1"/>
<name>A0A383VNG1_TETOB</name>
<proteinExistence type="inferred from homology"/>
<protein>
    <submittedName>
        <fullName evidence="5">Uncharacterized protein</fullName>
    </submittedName>
</protein>
<dbReference type="Proteomes" id="UP000256970">
    <property type="component" value="Unassembled WGS sequence"/>
</dbReference>
<sequence>MHRAQHQCFVQQQWQQQQPSWVHQQLDMRVSQFQRARFIATAVSRRVQESPCGGCASRGMQPQQQQQQQTQQQLPWYNQPHPEQLRDVLKLPPFRFQTVVHQEPAILGFQSDTLSLTIEALAAALHTTKQAVVGILEERPAMLLAPHEPVEVLHQLADLLQRRSEEAAFLLSPYPQLLALSPQQLQQRVGSLAAVMHWPAEQQELQQVTSAAGVSFLQLLVAPVHRTQQQLEALATALGASQAACALLVQRQPHLLQMSPAVLRSRLFLLADTSGVSCRDFLQQLQPEQVRSLSGLLLLKPARLAQLLDVLGKLLTERQLPGSTLVRLLLQLGSSHAIADAQVKWLALQSLVRDVGSWRDELAAAGEAELVVFLGVSHEGLAQVQYLAGTGQAVQSSMSLAEVVSCPAGQFKQRFGPEYVAWLAGGAAP</sequence>
<keyword evidence="2" id="KW-0806">Transcription termination</keyword>
<dbReference type="Pfam" id="PF02536">
    <property type="entry name" value="mTERF"/>
    <property type="match status" value="1"/>
</dbReference>
<gene>
    <name evidence="5" type="ORF">BQ4739_LOCUS7484</name>
</gene>
<keyword evidence="2" id="KW-0805">Transcription regulation</keyword>
<feature type="compositionally biased region" description="Low complexity" evidence="4">
    <location>
        <begin position="61"/>
        <end position="73"/>
    </location>
</feature>
<reference evidence="5 6" key="1">
    <citation type="submission" date="2016-10" db="EMBL/GenBank/DDBJ databases">
        <authorList>
            <person name="Cai Z."/>
        </authorList>
    </citation>
    <scope>NUCLEOTIDE SEQUENCE [LARGE SCALE GENOMIC DNA]</scope>
</reference>